<dbReference type="GO" id="GO:0000981">
    <property type="term" value="F:DNA-binding transcription factor activity, RNA polymerase II-specific"/>
    <property type="evidence" value="ECO:0007669"/>
    <property type="project" value="InterPro"/>
</dbReference>
<accession>A0AAN9PPY3</accession>
<evidence type="ECO:0000313" key="3">
    <source>
        <dbReference type="Proteomes" id="UP001367508"/>
    </source>
</evidence>
<dbReference type="Gene3D" id="3.90.70.80">
    <property type="match status" value="1"/>
</dbReference>
<organism evidence="2 3">
    <name type="scientific">Canavalia gladiata</name>
    <name type="common">Sword bean</name>
    <name type="synonym">Dolichos gladiatus</name>
    <dbReference type="NCBI Taxonomy" id="3824"/>
    <lineage>
        <taxon>Eukaryota</taxon>
        <taxon>Viridiplantae</taxon>
        <taxon>Streptophyta</taxon>
        <taxon>Embryophyta</taxon>
        <taxon>Tracheophyta</taxon>
        <taxon>Spermatophyta</taxon>
        <taxon>Magnoliopsida</taxon>
        <taxon>eudicotyledons</taxon>
        <taxon>Gunneridae</taxon>
        <taxon>Pentapetalae</taxon>
        <taxon>rosids</taxon>
        <taxon>fabids</taxon>
        <taxon>Fabales</taxon>
        <taxon>Fabaceae</taxon>
        <taxon>Papilionoideae</taxon>
        <taxon>50 kb inversion clade</taxon>
        <taxon>NPAAA clade</taxon>
        <taxon>indigoferoid/millettioid clade</taxon>
        <taxon>Phaseoleae</taxon>
        <taxon>Canavalia</taxon>
    </lineage>
</organism>
<dbReference type="Proteomes" id="UP001367508">
    <property type="component" value="Unassembled WGS sequence"/>
</dbReference>
<dbReference type="GO" id="GO:0010106">
    <property type="term" value="P:cellular response to iron ion starvation"/>
    <property type="evidence" value="ECO:0007669"/>
    <property type="project" value="InterPro"/>
</dbReference>
<protein>
    <recommendedName>
        <fullName evidence="1">OTU domain-containing protein</fullName>
    </recommendedName>
</protein>
<dbReference type="InterPro" id="IPR018289">
    <property type="entry name" value="MULE_transposase_dom"/>
</dbReference>
<dbReference type="Pfam" id="PF10551">
    <property type="entry name" value="MULE"/>
    <property type="match status" value="1"/>
</dbReference>
<proteinExistence type="predicted"/>
<dbReference type="AlphaFoldDB" id="A0AAN9PPY3"/>
<gene>
    <name evidence="2" type="ORF">VNO77_41072</name>
</gene>
<dbReference type="InterPro" id="IPR003323">
    <property type="entry name" value="OTU_dom"/>
</dbReference>
<name>A0AAN9PPY3_CANGL</name>
<dbReference type="InterPro" id="IPR052579">
    <property type="entry name" value="Zinc_finger_SWIM"/>
</dbReference>
<dbReference type="PANTHER" id="PTHR31569">
    <property type="entry name" value="SWIM-TYPE DOMAIN-CONTAINING PROTEIN"/>
    <property type="match status" value="1"/>
</dbReference>
<dbReference type="Pfam" id="PF08731">
    <property type="entry name" value="AFT"/>
    <property type="match status" value="1"/>
</dbReference>
<reference evidence="2 3" key="1">
    <citation type="submission" date="2024-01" db="EMBL/GenBank/DDBJ databases">
        <title>The genomes of 5 underutilized Papilionoideae crops provide insights into root nodulation and disease resistanc.</title>
        <authorList>
            <person name="Jiang F."/>
        </authorList>
    </citation>
    <scope>NUCLEOTIDE SEQUENCE [LARGE SCALE GENOMIC DNA]</scope>
    <source>
        <strain evidence="2">LVBAO_FW01</strain>
        <tissue evidence="2">Leaves</tissue>
    </source>
</reference>
<feature type="domain" description="OTU" evidence="1">
    <location>
        <begin position="695"/>
        <end position="831"/>
    </location>
</feature>
<keyword evidence="3" id="KW-1185">Reference proteome</keyword>
<dbReference type="GO" id="GO:0045944">
    <property type="term" value="P:positive regulation of transcription by RNA polymerase II"/>
    <property type="evidence" value="ECO:0007669"/>
    <property type="project" value="InterPro"/>
</dbReference>
<dbReference type="InterPro" id="IPR014842">
    <property type="entry name" value="AFT"/>
</dbReference>
<comment type="caution">
    <text evidence="2">The sequence shown here is derived from an EMBL/GenBank/DDBJ whole genome shotgun (WGS) entry which is preliminary data.</text>
</comment>
<evidence type="ECO:0000313" key="2">
    <source>
        <dbReference type="EMBL" id="KAK7307745.1"/>
    </source>
</evidence>
<evidence type="ECO:0000259" key="1">
    <source>
        <dbReference type="PROSITE" id="PS50802"/>
    </source>
</evidence>
<dbReference type="PROSITE" id="PS50802">
    <property type="entry name" value="OTU"/>
    <property type="match status" value="1"/>
</dbReference>
<dbReference type="EMBL" id="JAYMYQ010000010">
    <property type="protein sequence ID" value="KAK7307745.1"/>
    <property type="molecule type" value="Genomic_DNA"/>
</dbReference>
<sequence length="842" mass="97257">MICRKVILCNCCRTEFSVAYKGVIIVFHLPFFVGRGSVLKSVGEVPEKRRRRREIIMQDSVRSTNHVSDEVDMPISLEEDDNKLSVEENKLALIENNGDYTNAFLTDMVFPSRDDLINWTRAVGKAHGFVVVIIRSNSGGIGRKTMLILGCERSGKYRQYKNELARKVSGTRKCECPFRLRGRPLKSGEWWKLNVVCGFHNHDVAETLEGHAYAGRLSGEEKSLLGDMTKNMVKPKNILLTLRGHDDHNVTNIKQIYNARHKYRKSERGPRTELQHLMKLMERDKYVYWYRRTETSNVVRDIFWTHPDGIKLLNAFHIVLIIDTTYKTNKYRLPLLEIVGVTSTELTFSVGFAYLECEGEDNFTWALEKVRGLFLRDELVPQVIVTDRDIALMNAVETVFPSATYLLCQFHVSKNVKSKCKLLVSPVNEWDCVMDAWVILMDSSTEIEYEERFLKFETKCSKFPIFLDYVNRTWLNPYKERFVSCWIDRVMHLGNTTTNMVESAHARLKRLLQDSRGDLCSCWDEMNNMIILQHNDIKASFERSMIIVEHRFNKGFYAKLRGFVSNNALAHIANEYERVKIVEFEALQKRFSELDVCGKITLKNKLHELAFPDTTSMCPPPDKVRTKGAIKGKTLQMERSTKREPSFFEYVDGLYSVHDSSSPRLSSDVKRRNNKKKKVMPMLDLFPVQLQNYIERIVDVEADGNCGYRAIAALLGKGEESWAQVRLDLIRELGQYRHVYVNLFGSEERYIQLRTSLFVGNEKMVSPDKWMTIPDMGYVIASRYNVILIHISIHGSMTFFPLRGEPPQLMNHRIICIGFVNGCHFVQVFMVDGTPVPPTALQ</sequence>
<dbReference type="PANTHER" id="PTHR31569:SF4">
    <property type="entry name" value="SWIM-TYPE DOMAIN-CONTAINING PROTEIN"/>
    <property type="match status" value="1"/>
</dbReference>
<dbReference type="CDD" id="cd22744">
    <property type="entry name" value="OTU"/>
    <property type="match status" value="1"/>
</dbReference>